<dbReference type="Proteomes" id="UP000634136">
    <property type="component" value="Unassembled WGS sequence"/>
</dbReference>
<accession>A0A834XAZ2</accession>
<dbReference type="InterPro" id="IPR012337">
    <property type="entry name" value="RNaseH-like_sf"/>
</dbReference>
<organism evidence="1 2">
    <name type="scientific">Senna tora</name>
    <dbReference type="NCBI Taxonomy" id="362788"/>
    <lineage>
        <taxon>Eukaryota</taxon>
        <taxon>Viridiplantae</taxon>
        <taxon>Streptophyta</taxon>
        <taxon>Embryophyta</taxon>
        <taxon>Tracheophyta</taxon>
        <taxon>Spermatophyta</taxon>
        <taxon>Magnoliopsida</taxon>
        <taxon>eudicotyledons</taxon>
        <taxon>Gunneridae</taxon>
        <taxon>Pentapetalae</taxon>
        <taxon>rosids</taxon>
        <taxon>fabids</taxon>
        <taxon>Fabales</taxon>
        <taxon>Fabaceae</taxon>
        <taxon>Caesalpinioideae</taxon>
        <taxon>Cassia clade</taxon>
        <taxon>Senna</taxon>
    </lineage>
</organism>
<keyword evidence="2" id="KW-1185">Reference proteome</keyword>
<comment type="caution">
    <text evidence="1">The sequence shown here is derived from an EMBL/GenBank/DDBJ whole genome shotgun (WGS) entry which is preliminary data.</text>
</comment>
<dbReference type="GO" id="GO:0003676">
    <property type="term" value="F:nucleic acid binding"/>
    <property type="evidence" value="ECO:0007669"/>
    <property type="project" value="InterPro"/>
</dbReference>
<name>A0A834XAZ2_9FABA</name>
<proteinExistence type="predicted"/>
<protein>
    <submittedName>
        <fullName evidence="1">Putative ribonuclease H-like domain-containing protein</fullName>
    </submittedName>
</protein>
<dbReference type="Gene3D" id="3.30.420.10">
    <property type="entry name" value="Ribonuclease H-like superfamily/Ribonuclease H"/>
    <property type="match status" value="1"/>
</dbReference>
<dbReference type="PANTHER" id="PTHR34222:SF99">
    <property type="entry name" value="PROTEIN, PUTATIVE-RELATED"/>
    <property type="match status" value="1"/>
</dbReference>
<gene>
    <name evidence="1" type="ORF">G2W53_003638</name>
</gene>
<dbReference type="OrthoDB" id="93351at2759"/>
<evidence type="ECO:0000313" key="1">
    <source>
        <dbReference type="EMBL" id="KAF7841340.1"/>
    </source>
</evidence>
<dbReference type="EMBL" id="JAAIUW010000002">
    <property type="protein sequence ID" value="KAF7841340.1"/>
    <property type="molecule type" value="Genomic_DNA"/>
</dbReference>
<sequence length="424" mass="48838">MDGTIKAPEEDAIEFKKWKPDDSMRYLVNNGPKFYQVQRQTVSLEQGSGTITGYFNKLNRCWDELNRIKAVPKCTCELCTCEVNKRLDAHDSDIKLCQFLMGLHLMYDALKGQIMNLDPLPSVNKAFSMVVRQETQKEVNLAFKNVESSAMMARAGSSRNENFGRRTDDKKTNKNTKFCDHCNQNSHTREGCFKIIGFPDWYKDLKEQKKKAGKRNVAANAVANTPMKLPKDKEKIDLVGVLPALQEITKMVKHKAEEHVNFANLKKFDQKTRKTLIEGKVTGNLYILRQSDSSRMIGKYNTPLSFACRFLNSNTIHDVMLWHHRLGHATLDTIKHVGCIKFNSIDVLPNVCDIFHLAKQHRLSFPKSNTNFTKIFDLVHMDLWGPYKYQSITNMAHYFLTIVDDYSRAVWTFLLPDKTLVKKQ</sequence>
<dbReference type="SUPFAM" id="SSF53098">
    <property type="entry name" value="Ribonuclease H-like"/>
    <property type="match status" value="1"/>
</dbReference>
<dbReference type="AlphaFoldDB" id="A0A834XAZ2"/>
<dbReference type="PANTHER" id="PTHR34222">
    <property type="entry name" value="GAG_PRE-INTEGRS DOMAIN-CONTAINING PROTEIN"/>
    <property type="match status" value="1"/>
</dbReference>
<dbReference type="InterPro" id="IPR036397">
    <property type="entry name" value="RNaseH_sf"/>
</dbReference>
<evidence type="ECO:0000313" key="2">
    <source>
        <dbReference type="Proteomes" id="UP000634136"/>
    </source>
</evidence>
<reference evidence="1" key="1">
    <citation type="submission" date="2020-09" db="EMBL/GenBank/DDBJ databases">
        <title>Genome-Enabled Discovery of Anthraquinone Biosynthesis in Senna tora.</title>
        <authorList>
            <person name="Kang S.-H."/>
            <person name="Pandey R.P."/>
            <person name="Lee C.-M."/>
            <person name="Sim J.-S."/>
            <person name="Jeong J.-T."/>
            <person name="Choi B.-S."/>
            <person name="Jung M."/>
            <person name="Ginzburg D."/>
            <person name="Zhao K."/>
            <person name="Won S.Y."/>
            <person name="Oh T.-J."/>
            <person name="Yu Y."/>
            <person name="Kim N.-H."/>
            <person name="Lee O.R."/>
            <person name="Lee T.-H."/>
            <person name="Bashyal P."/>
            <person name="Kim T.-S."/>
            <person name="Lee W.-H."/>
            <person name="Kawkins C."/>
            <person name="Kim C.-K."/>
            <person name="Kim J.S."/>
            <person name="Ahn B.O."/>
            <person name="Rhee S.Y."/>
            <person name="Sohng J.K."/>
        </authorList>
    </citation>
    <scope>NUCLEOTIDE SEQUENCE</scope>
    <source>
        <tissue evidence="1">Leaf</tissue>
    </source>
</reference>